<dbReference type="InterPro" id="IPR000198">
    <property type="entry name" value="RhoGAP_dom"/>
</dbReference>
<proteinExistence type="predicted"/>
<dbReference type="InterPro" id="IPR001849">
    <property type="entry name" value="PH_domain"/>
</dbReference>
<reference evidence="5 6" key="1">
    <citation type="submission" date="2024-05" db="EMBL/GenBank/DDBJ databases">
        <authorList>
            <person name="Wallberg A."/>
        </authorList>
    </citation>
    <scope>NUCLEOTIDE SEQUENCE [LARGE SCALE GENOMIC DNA]</scope>
</reference>
<feature type="compositionally biased region" description="Low complexity" evidence="2">
    <location>
        <begin position="815"/>
        <end position="831"/>
    </location>
</feature>
<feature type="non-terminal residue" evidence="5">
    <location>
        <position position="1554"/>
    </location>
</feature>
<comment type="caution">
    <text evidence="5">The sequence shown here is derived from an EMBL/GenBank/DDBJ whole genome shotgun (WGS) entry which is preliminary data.</text>
</comment>
<feature type="region of interest" description="Disordered" evidence="2">
    <location>
        <begin position="680"/>
        <end position="703"/>
    </location>
</feature>
<dbReference type="GO" id="GO:0007165">
    <property type="term" value="P:signal transduction"/>
    <property type="evidence" value="ECO:0007669"/>
    <property type="project" value="InterPro"/>
</dbReference>
<feature type="compositionally biased region" description="Low complexity" evidence="2">
    <location>
        <begin position="900"/>
        <end position="931"/>
    </location>
</feature>
<feature type="compositionally biased region" description="Basic and acidic residues" evidence="2">
    <location>
        <begin position="539"/>
        <end position="569"/>
    </location>
</feature>
<dbReference type="PRINTS" id="PR00683">
    <property type="entry name" value="SPECTRINPH"/>
</dbReference>
<feature type="region of interest" description="Disordered" evidence="2">
    <location>
        <begin position="800"/>
        <end position="877"/>
    </location>
</feature>
<evidence type="ECO:0000256" key="2">
    <source>
        <dbReference type="SAM" id="MobiDB-lite"/>
    </source>
</evidence>
<name>A0AAV2QQY8_MEGNR</name>
<dbReference type="PROSITE" id="PS50238">
    <property type="entry name" value="RHOGAP"/>
    <property type="match status" value="1"/>
</dbReference>
<feature type="region of interest" description="Disordered" evidence="2">
    <location>
        <begin position="530"/>
        <end position="638"/>
    </location>
</feature>
<evidence type="ECO:0000256" key="1">
    <source>
        <dbReference type="ARBA" id="ARBA00022468"/>
    </source>
</evidence>
<feature type="compositionally biased region" description="Low complexity" evidence="2">
    <location>
        <begin position="1114"/>
        <end position="1133"/>
    </location>
</feature>
<feature type="compositionally biased region" description="Basic and acidic residues" evidence="2">
    <location>
        <begin position="1395"/>
        <end position="1404"/>
    </location>
</feature>
<dbReference type="GO" id="GO:0005543">
    <property type="term" value="F:phospholipid binding"/>
    <property type="evidence" value="ECO:0007669"/>
    <property type="project" value="InterPro"/>
</dbReference>
<sequence>MAGTNSPERERKLPRLRVDGAVVAAAGVLSAATPLGPLCVMDLPSPASLQSAVVRQANIHVKLTMVDGKKAGDRSWKTVWAVVQGRALIFYKDKQHATQTPLGCEEQISLRGADVDVATDYTKRRNVLRLSTHGGSQLLLQADTQTDMCAWLNTIHHNIAQDSTDCPKSSINNNNVSPQSSTKSNRKLNSSSRTRSPTGQSPSTKTRKPSSADSSSSPKNKTWKGRIRGHLRKMQAGSPSTIPNLPLPEGATIGVCLEDCPQSEENECVPLLVALCVKVVEERGMQTQGIYRIPGNKAAVTHLTETINKGQNSIDLTDPRWSDVNVISSMLKQFFQKLPDPLVTIEYYPMFIEASKTEDPAQRMLEIKRVIHELPDHHYETMRYLMMHLAEIVKNCEFNKMDVKNLAIVFGPTIVRSGDDNMVTMVTDMSHQCRIVETIINYAEWFFNDDECDEESLPVLVATAAAQQVRSPMEESGFLTIHDSDLRENTATTPSSQDLLLGNINKLDHGVRGDYKKDIVSSIISAANRKVHKVKHKKPTEDHNKSADDKLEKESFEERDIDKETELRKQRTVNKQMENMVELPDPKPMSQRKISSMSLMSVQSNAQSVQNSVKDSSQNNQLDSSSERTSGVSDSLKLPNSVDDGRLFCVVKKDSVDKTNNSSINPTTSLSSAVVSSVSSSSSSSSQQQSSQAMGDSSSSTSSLLGDEVAIRSYAGLSASTQERIRRFEMETRAMLHRDMLRHRKETEKRAVERSRLEEALQRAKQDMESEDILDQLADNPTDMVRKISDYSWRLQGLNDSGEGPTSLPGARWPSGSSISGSSDGANISSGQHSVQHSHPPNPSPLTPSTNANTQVSNTPSAAAPLGEQPTLGLMCDSSATNTTQSVLSQASTQRWCDLSLSSSPHSTLGSTYSSSSSGYGSLTRSSKSSSNTKEADEFDGKMVELRIEEISSSDESSSASKPYSRSYSQISGTAMPLTTSQQQINSGNFPYELSYSSSSPSIFHSMNDSSGELTPARKIGQTCIYPESPRPPTAPPHLNRNISNLTPRGSLGILPPVGGPTGGGGGFRPLSGRSSHTSSVGRQKDSLLHHILPTRLYHSPRPLRRGSSAENVTQTPSTQPSTTTTFLQPPSSRSFDTGKVANNGTLKRGARAAHDQHIVPSPDIPRCSSLDSLRDPSTTSHDDGSDLLSAITATFEEKMRSLQESPLSLMHSESDSDVSDSAKKDSSSRGEKFGQCRLYRDPSLHRRRSSGPRHAHANNNTPNSQVKETSPNRNSSDVGNPGSLNNSGNISNNKQFTEDNKKDNKVKRSDSLTKSEKTENNLKEKTEKRARELKRTDTQESLNEKKPKEMKRSDIQEKESLSKSSSASPKKSDIQDGSNVSNRRSSASSNRKANVKELKEKFEQNSPGGGSIKSSNNNFYSNNNNTNNKGGKLGMRRHRGPIKRRHTVGGTKDLAKWAWLQSGGEVSRHQKANNRVSAWERLQPLVADEKLNTDRSLETWLARERIRTSSPDLSRPQPLVLHCDIDDKENIHRRLSVQDVAVSPLYPVLESHV</sequence>
<keyword evidence="6" id="KW-1185">Reference proteome</keyword>
<dbReference type="InterPro" id="IPR041681">
    <property type="entry name" value="PH_9"/>
</dbReference>
<dbReference type="SUPFAM" id="SSF48350">
    <property type="entry name" value="GTPase activation domain, GAP"/>
    <property type="match status" value="1"/>
</dbReference>
<dbReference type="InterPro" id="IPR011993">
    <property type="entry name" value="PH-like_dom_sf"/>
</dbReference>
<feature type="region of interest" description="Disordered" evidence="2">
    <location>
        <begin position="163"/>
        <end position="227"/>
    </location>
</feature>
<feature type="region of interest" description="Disordered" evidence="2">
    <location>
        <begin position="1202"/>
        <end position="1438"/>
    </location>
</feature>
<evidence type="ECO:0000313" key="6">
    <source>
        <dbReference type="Proteomes" id="UP001497623"/>
    </source>
</evidence>
<evidence type="ECO:0000259" key="4">
    <source>
        <dbReference type="PROSITE" id="PS50238"/>
    </source>
</evidence>
<dbReference type="Pfam" id="PF00620">
    <property type="entry name" value="RhoGAP"/>
    <property type="match status" value="1"/>
</dbReference>
<feature type="compositionally biased region" description="Basic and acidic residues" evidence="2">
    <location>
        <begin position="1297"/>
        <end position="1362"/>
    </location>
</feature>
<dbReference type="Proteomes" id="UP001497623">
    <property type="component" value="Unassembled WGS sequence"/>
</dbReference>
<feature type="compositionally biased region" description="Basic and acidic residues" evidence="2">
    <location>
        <begin position="1221"/>
        <end position="1245"/>
    </location>
</feature>
<feature type="compositionally biased region" description="Basic residues" evidence="2">
    <location>
        <begin position="1246"/>
        <end position="1257"/>
    </location>
</feature>
<keyword evidence="1" id="KW-0343">GTPase activation</keyword>
<dbReference type="SMART" id="SM00324">
    <property type="entry name" value="RhoGAP"/>
    <property type="match status" value="1"/>
</dbReference>
<feature type="compositionally biased region" description="Polar residues" evidence="2">
    <location>
        <begin position="163"/>
        <end position="204"/>
    </location>
</feature>
<evidence type="ECO:0000259" key="3">
    <source>
        <dbReference type="PROSITE" id="PS50003"/>
    </source>
</evidence>
<dbReference type="InterPro" id="IPR008936">
    <property type="entry name" value="Rho_GTPase_activation_prot"/>
</dbReference>
<feature type="compositionally biased region" description="Low complexity" evidence="2">
    <location>
        <begin position="1415"/>
        <end position="1429"/>
    </location>
</feature>
<feature type="region of interest" description="Disordered" evidence="2">
    <location>
        <begin position="900"/>
        <end position="942"/>
    </location>
</feature>
<protein>
    <recommendedName>
        <fullName evidence="7">Rho GTPase-activating protein 21</fullName>
    </recommendedName>
</protein>
<dbReference type="InterPro" id="IPR001605">
    <property type="entry name" value="PH_dom-spectrin-type"/>
</dbReference>
<organism evidence="5 6">
    <name type="scientific">Meganyctiphanes norvegica</name>
    <name type="common">Northern krill</name>
    <name type="synonym">Thysanopoda norvegica</name>
    <dbReference type="NCBI Taxonomy" id="48144"/>
    <lineage>
        <taxon>Eukaryota</taxon>
        <taxon>Metazoa</taxon>
        <taxon>Ecdysozoa</taxon>
        <taxon>Arthropoda</taxon>
        <taxon>Crustacea</taxon>
        <taxon>Multicrustacea</taxon>
        <taxon>Malacostraca</taxon>
        <taxon>Eumalacostraca</taxon>
        <taxon>Eucarida</taxon>
        <taxon>Euphausiacea</taxon>
        <taxon>Euphausiidae</taxon>
        <taxon>Meganyctiphanes</taxon>
    </lineage>
</organism>
<dbReference type="PANTHER" id="PTHR23175:SF23">
    <property type="entry name" value="PDZ DOMAIN-CONTAINING PROTEIN"/>
    <property type="match status" value="1"/>
</dbReference>
<dbReference type="SMART" id="SM00233">
    <property type="entry name" value="PH"/>
    <property type="match status" value="1"/>
</dbReference>
<evidence type="ECO:0000313" key="5">
    <source>
        <dbReference type="EMBL" id="CAL4094936.1"/>
    </source>
</evidence>
<accession>A0AAV2QQY8</accession>
<dbReference type="Gene3D" id="1.10.555.10">
    <property type="entry name" value="Rho GTPase activation protein"/>
    <property type="match status" value="1"/>
</dbReference>
<dbReference type="GO" id="GO:0005096">
    <property type="term" value="F:GTPase activator activity"/>
    <property type="evidence" value="ECO:0007669"/>
    <property type="project" value="UniProtKB-KW"/>
</dbReference>
<feature type="compositionally biased region" description="Polar residues" evidence="2">
    <location>
        <begin position="1258"/>
        <end position="1279"/>
    </location>
</feature>
<dbReference type="FunFam" id="1.10.555.10:FF:000058">
    <property type="entry name" value="GTPase-activating protein pac-1"/>
    <property type="match status" value="1"/>
</dbReference>
<feature type="compositionally biased region" description="Low complexity" evidence="2">
    <location>
        <begin position="1280"/>
        <end position="1294"/>
    </location>
</feature>
<evidence type="ECO:0008006" key="7">
    <source>
        <dbReference type="Google" id="ProtNLM"/>
    </source>
</evidence>
<gene>
    <name evidence="5" type="ORF">MNOR_LOCUS15278</name>
</gene>
<dbReference type="EMBL" id="CAXKWB010009491">
    <property type="protein sequence ID" value="CAL4094936.1"/>
    <property type="molecule type" value="Genomic_DNA"/>
</dbReference>
<feature type="compositionally biased region" description="Low complexity" evidence="2">
    <location>
        <begin position="601"/>
        <end position="624"/>
    </location>
</feature>
<feature type="compositionally biased region" description="Low complexity" evidence="2">
    <location>
        <begin position="1379"/>
        <end position="1393"/>
    </location>
</feature>
<dbReference type="PANTHER" id="PTHR23175">
    <property type="entry name" value="PDZ DOMAIN-CONTAINING PROTEIN"/>
    <property type="match status" value="1"/>
</dbReference>
<feature type="domain" description="Rho-GAP" evidence="4">
    <location>
        <begin position="255"/>
        <end position="447"/>
    </location>
</feature>
<dbReference type="PROSITE" id="PS50003">
    <property type="entry name" value="PH_DOMAIN"/>
    <property type="match status" value="1"/>
</dbReference>
<dbReference type="Pfam" id="PF15410">
    <property type="entry name" value="PH_9"/>
    <property type="match status" value="1"/>
</dbReference>
<feature type="domain" description="PH" evidence="3">
    <location>
        <begin position="52"/>
        <end position="160"/>
    </location>
</feature>
<feature type="region of interest" description="Disordered" evidence="2">
    <location>
        <begin position="1023"/>
        <end position="1187"/>
    </location>
</feature>
<dbReference type="Gene3D" id="2.30.29.30">
    <property type="entry name" value="Pleckstrin-homology domain (PH domain)/Phosphotyrosine-binding domain (PTB)"/>
    <property type="match status" value="1"/>
</dbReference>
<dbReference type="SUPFAM" id="SSF50729">
    <property type="entry name" value="PH domain-like"/>
    <property type="match status" value="1"/>
</dbReference>
<feature type="compositionally biased region" description="Polar residues" evidence="2">
    <location>
        <begin position="1170"/>
        <end position="1180"/>
    </location>
</feature>